<dbReference type="RefSeq" id="WP_286305997.1">
    <property type="nucleotide sequence ID" value="NZ_AP027741.1"/>
</dbReference>
<evidence type="ECO:0008006" key="4">
    <source>
        <dbReference type="Google" id="ProtNLM"/>
    </source>
</evidence>
<comment type="caution">
    <text evidence="2">The sequence shown here is derived from an EMBL/GenBank/DDBJ whole genome shotgun (WGS) entry which is preliminary data.</text>
</comment>
<keyword evidence="3" id="KW-1185">Reference proteome</keyword>
<dbReference type="Proteomes" id="UP001501476">
    <property type="component" value="Unassembled WGS sequence"/>
</dbReference>
<gene>
    <name evidence="2" type="ORF">GCM10008964_24120</name>
</gene>
<dbReference type="EMBL" id="BAAADG010000018">
    <property type="protein sequence ID" value="GAA0232095.1"/>
    <property type="molecule type" value="Genomic_DNA"/>
</dbReference>
<evidence type="ECO:0000256" key="1">
    <source>
        <dbReference type="SAM" id="SignalP"/>
    </source>
</evidence>
<accession>A0ABP3DHB9</accession>
<protein>
    <recommendedName>
        <fullName evidence="4">DUF3012 domain-containing protein</fullName>
    </recommendedName>
</protein>
<feature type="signal peptide" evidence="1">
    <location>
        <begin position="1"/>
        <end position="22"/>
    </location>
</feature>
<organism evidence="2 3">
    <name type="scientific">Methylophaga marina</name>
    <dbReference type="NCBI Taxonomy" id="45495"/>
    <lineage>
        <taxon>Bacteria</taxon>
        <taxon>Pseudomonadati</taxon>
        <taxon>Pseudomonadota</taxon>
        <taxon>Gammaproteobacteria</taxon>
        <taxon>Thiotrichales</taxon>
        <taxon>Piscirickettsiaceae</taxon>
        <taxon>Methylophaga</taxon>
    </lineage>
</organism>
<name>A0ABP3DHB9_9GAMM</name>
<dbReference type="PROSITE" id="PS51257">
    <property type="entry name" value="PROKAR_LIPOPROTEIN"/>
    <property type="match status" value="1"/>
</dbReference>
<keyword evidence="1" id="KW-0732">Signal</keyword>
<dbReference type="Pfam" id="PF11216">
    <property type="entry name" value="DUF3012"/>
    <property type="match status" value="1"/>
</dbReference>
<dbReference type="InterPro" id="IPR021379">
    <property type="entry name" value="DUF3012"/>
</dbReference>
<evidence type="ECO:0000313" key="3">
    <source>
        <dbReference type="Proteomes" id="UP001501476"/>
    </source>
</evidence>
<reference evidence="3" key="1">
    <citation type="journal article" date="2019" name="Int. J. Syst. Evol. Microbiol.">
        <title>The Global Catalogue of Microorganisms (GCM) 10K type strain sequencing project: providing services to taxonomists for standard genome sequencing and annotation.</title>
        <authorList>
            <consortium name="The Broad Institute Genomics Platform"/>
            <consortium name="The Broad Institute Genome Sequencing Center for Infectious Disease"/>
            <person name="Wu L."/>
            <person name="Ma J."/>
        </authorList>
    </citation>
    <scope>NUCLEOTIDE SEQUENCE [LARGE SCALE GENOMIC DNA]</scope>
    <source>
        <strain evidence="3">JCM 6886</strain>
    </source>
</reference>
<proteinExistence type="predicted"/>
<sequence>MQLLKTLIYSAALLGSFLLITACNPEVGSEDWCQMMKDKAKGDWTANEAADFTRFCIFPSNDK</sequence>
<evidence type="ECO:0000313" key="2">
    <source>
        <dbReference type="EMBL" id="GAA0232095.1"/>
    </source>
</evidence>
<feature type="chain" id="PRO_5046413969" description="DUF3012 domain-containing protein" evidence="1">
    <location>
        <begin position="23"/>
        <end position="63"/>
    </location>
</feature>